<gene>
    <name evidence="1" type="ORF">NBR_LOCUS10733</name>
</gene>
<proteinExistence type="predicted"/>
<protein>
    <submittedName>
        <fullName evidence="1 3">Uncharacterized protein</fullName>
    </submittedName>
</protein>
<reference evidence="1 2" key="2">
    <citation type="submission" date="2018-11" db="EMBL/GenBank/DDBJ databases">
        <authorList>
            <consortium name="Pathogen Informatics"/>
        </authorList>
    </citation>
    <scope>NUCLEOTIDE SEQUENCE [LARGE SCALE GENOMIC DNA]</scope>
</reference>
<dbReference type="WBParaSite" id="NBR_0001073201-mRNA-1">
    <property type="protein sequence ID" value="NBR_0001073201-mRNA-1"/>
    <property type="gene ID" value="NBR_0001073201"/>
</dbReference>
<accession>A0A0N4Y4C0</accession>
<evidence type="ECO:0000313" key="3">
    <source>
        <dbReference type="WBParaSite" id="NBR_0001073201-mRNA-1"/>
    </source>
</evidence>
<name>A0A0N4Y4C0_NIPBR</name>
<organism evidence="3">
    <name type="scientific">Nippostrongylus brasiliensis</name>
    <name type="common">Rat hookworm</name>
    <dbReference type="NCBI Taxonomy" id="27835"/>
    <lineage>
        <taxon>Eukaryota</taxon>
        <taxon>Metazoa</taxon>
        <taxon>Ecdysozoa</taxon>
        <taxon>Nematoda</taxon>
        <taxon>Chromadorea</taxon>
        <taxon>Rhabditida</taxon>
        <taxon>Rhabditina</taxon>
        <taxon>Rhabditomorpha</taxon>
        <taxon>Strongyloidea</taxon>
        <taxon>Heligmosomidae</taxon>
        <taxon>Nippostrongylus</taxon>
    </lineage>
</organism>
<keyword evidence="2" id="KW-1185">Reference proteome</keyword>
<evidence type="ECO:0000313" key="1">
    <source>
        <dbReference type="EMBL" id="VDL74322.1"/>
    </source>
</evidence>
<dbReference type="AlphaFoldDB" id="A0A0N4Y4C0"/>
<evidence type="ECO:0000313" key="2">
    <source>
        <dbReference type="Proteomes" id="UP000271162"/>
    </source>
</evidence>
<sequence length="138" mass="15643">MEELRKSLVEVVLGGVFHGEGSVKCRSGEPSSSADGNLPVHTSLSLSYSSETQRNLKMTRPLIAIADLAPILDDKTRSEWNPPSRLDFPRQKLKHHLVLADRWVFNIAKTEENDGCEEAEKMWLCACFVNRYLKKMKI</sequence>
<dbReference type="Proteomes" id="UP000271162">
    <property type="component" value="Unassembled WGS sequence"/>
</dbReference>
<reference evidence="3" key="1">
    <citation type="submission" date="2017-02" db="UniProtKB">
        <authorList>
            <consortium name="WormBaseParasite"/>
        </authorList>
    </citation>
    <scope>IDENTIFICATION</scope>
</reference>
<dbReference type="EMBL" id="UYSL01020375">
    <property type="protein sequence ID" value="VDL74322.1"/>
    <property type="molecule type" value="Genomic_DNA"/>
</dbReference>